<reference evidence="1 2" key="1">
    <citation type="submission" date="2019-06" db="EMBL/GenBank/DDBJ databases">
        <title>Whole genome shotgun sequence of Streptomyces spinoverrucosus NBRC 14228.</title>
        <authorList>
            <person name="Hosoyama A."/>
            <person name="Uohara A."/>
            <person name="Ohji S."/>
            <person name="Ichikawa N."/>
        </authorList>
    </citation>
    <scope>NUCLEOTIDE SEQUENCE [LARGE SCALE GENOMIC DNA]</scope>
    <source>
        <strain evidence="1 2">NBRC 14228</strain>
    </source>
</reference>
<name>A0A4Y3VRY7_9ACTN</name>
<sequence length="86" mass="9729">MPPLEGPQRALDWGERCRHQLMTDAHTALVVEGTWDEADWAQLEEKARTITRAGWWIDQPDADGADLLELLDAATEADRGTENPFR</sequence>
<evidence type="ECO:0000313" key="1">
    <source>
        <dbReference type="EMBL" id="GEC08439.1"/>
    </source>
</evidence>
<dbReference type="Proteomes" id="UP000317881">
    <property type="component" value="Unassembled WGS sequence"/>
</dbReference>
<gene>
    <name evidence="1" type="ORF">SSP24_60940</name>
</gene>
<dbReference type="EMBL" id="BJND01000052">
    <property type="protein sequence ID" value="GEC08439.1"/>
    <property type="molecule type" value="Genomic_DNA"/>
</dbReference>
<protein>
    <submittedName>
        <fullName evidence="1">Uncharacterized protein</fullName>
    </submittedName>
</protein>
<dbReference type="AlphaFoldDB" id="A0A4Y3VRY7"/>
<organism evidence="1 2">
    <name type="scientific">Streptomyces spinoverrucosus</name>
    <dbReference type="NCBI Taxonomy" id="284043"/>
    <lineage>
        <taxon>Bacteria</taxon>
        <taxon>Bacillati</taxon>
        <taxon>Actinomycetota</taxon>
        <taxon>Actinomycetes</taxon>
        <taxon>Kitasatosporales</taxon>
        <taxon>Streptomycetaceae</taxon>
        <taxon>Streptomyces</taxon>
    </lineage>
</organism>
<comment type="caution">
    <text evidence="1">The sequence shown here is derived from an EMBL/GenBank/DDBJ whole genome shotgun (WGS) entry which is preliminary data.</text>
</comment>
<proteinExistence type="predicted"/>
<keyword evidence="2" id="KW-1185">Reference proteome</keyword>
<accession>A0A4Y3VRY7</accession>
<evidence type="ECO:0000313" key="2">
    <source>
        <dbReference type="Proteomes" id="UP000317881"/>
    </source>
</evidence>